<organism evidence="3">
    <name type="scientific">uncultured organism</name>
    <dbReference type="NCBI Taxonomy" id="155900"/>
    <lineage>
        <taxon>unclassified sequences</taxon>
        <taxon>environmental samples</taxon>
    </lineage>
</organism>
<feature type="domain" description="Peptidase S9 prolyl oligopeptidase catalytic" evidence="2">
    <location>
        <begin position="69"/>
        <end position="263"/>
    </location>
</feature>
<evidence type="ECO:0000256" key="1">
    <source>
        <dbReference type="ARBA" id="ARBA00022801"/>
    </source>
</evidence>
<dbReference type="GO" id="GO:0006508">
    <property type="term" value="P:proteolysis"/>
    <property type="evidence" value="ECO:0007669"/>
    <property type="project" value="InterPro"/>
</dbReference>
<dbReference type="Pfam" id="PF00326">
    <property type="entry name" value="Peptidase_S9"/>
    <property type="match status" value="1"/>
</dbReference>
<evidence type="ECO:0000313" key="3">
    <source>
        <dbReference type="EMBL" id="ADD61791.1"/>
    </source>
</evidence>
<dbReference type="GO" id="GO:0008236">
    <property type="term" value="F:serine-type peptidase activity"/>
    <property type="evidence" value="ECO:0007669"/>
    <property type="project" value="InterPro"/>
</dbReference>
<reference evidence="3" key="1">
    <citation type="journal article" date="2010" name="Genome Res.">
        <title>Functional metagenomics to mine the human gut microbiome for dietary fiber catabolic enzymes.</title>
        <authorList>
            <person name="Tasse L."/>
            <person name="Bercovici J."/>
            <person name="Pizzut-Serin S."/>
            <person name="Robe P."/>
            <person name="Tap J."/>
            <person name="Klopp C."/>
            <person name="Cantarel B.L."/>
            <person name="Coutinho P.M."/>
            <person name="Henrissat B."/>
            <person name="Leclerc M."/>
            <person name="Dore J."/>
            <person name="Monsan P."/>
            <person name="Remaud-Simeon M."/>
            <person name="Potocki-Veronese G."/>
        </authorList>
    </citation>
    <scope>NUCLEOTIDE SEQUENCE</scope>
</reference>
<dbReference type="EMBL" id="GU942944">
    <property type="protein sequence ID" value="ADD61791.1"/>
    <property type="molecule type" value="Genomic_DNA"/>
</dbReference>
<keyword evidence="1" id="KW-0378">Hydrolase</keyword>
<dbReference type="InterPro" id="IPR050261">
    <property type="entry name" value="FrsA_esterase"/>
</dbReference>
<dbReference type="GO" id="GO:0016788">
    <property type="term" value="F:hydrolase activity, acting on ester bonds"/>
    <property type="evidence" value="ECO:0007669"/>
    <property type="project" value="UniProtKB-ARBA"/>
</dbReference>
<protein>
    <recommendedName>
        <fullName evidence="2">Peptidase S9 prolyl oligopeptidase catalytic domain-containing protein</fullName>
    </recommendedName>
</protein>
<sequence>MGKVYGGRVEFIKRGVMSVDIREQYCVSDGKNIFGKLYIPDTKAKKYPTVILSHGFNSIGDDMADIALTFAENGFLAYTFDYCGGSTRSHSDGKTTEMSIISEQNDLKAVIDMMSELDISDSGQLYLYGESQGGFVAALTAAEMPERIAAMILLYPAFCIPDQWLSKDPESMAKPFAFMGDMLLSKKFYDDVPRYDVYDRVSRYNSPVMIFHGDSDELVALSYSERLINAFSNAKLKVIKGAGHGFYGDDREYVKRAAVDFFTTL</sequence>
<dbReference type="InterPro" id="IPR001375">
    <property type="entry name" value="Peptidase_S9_cat"/>
</dbReference>
<evidence type="ECO:0000259" key="2">
    <source>
        <dbReference type="Pfam" id="PF00326"/>
    </source>
</evidence>
<dbReference type="InterPro" id="IPR029058">
    <property type="entry name" value="AB_hydrolase_fold"/>
</dbReference>
<name>D9ZEN7_9ZZZZ</name>
<proteinExistence type="predicted"/>
<dbReference type="SUPFAM" id="SSF53474">
    <property type="entry name" value="alpha/beta-Hydrolases"/>
    <property type="match status" value="1"/>
</dbReference>
<dbReference type="AlphaFoldDB" id="D9ZEN7"/>
<dbReference type="PANTHER" id="PTHR22946:SF9">
    <property type="entry name" value="POLYKETIDE TRANSFERASE AF380"/>
    <property type="match status" value="1"/>
</dbReference>
<dbReference type="Gene3D" id="3.40.50.1820">
    <property type="entry name" value="alpha/beta hydrolase"/>
    <property type="match status" value="1"/>
</dbReference>
<accession>D9ZEN7</accession>
<dbReference type="PANTHER" id="PTHR22946">
    <property type="entry name" value="DIENELACTONE HYDROLASE DOMAIN-CONTAINING PROTEIN-RELATED"/>
    <property type="match status" value="1"/>
</dbReference>